<proteinExistence type="predicted"/>
<dbReference type="HOGENOM" id="CLU_3435983_0_0_1"/>
<evidence type="ECO:0000313" key="2">
    <source>
        <dbReference type="Proteomes" id="UP000019376"/>
    </source>
</evidence>
<evidence type="ECO:0000313" key="1">
    <source>
        <dbReference type="EMBL" id="EPS31215.1"/>
    </source>
</evidence>
<accession>S7ZKP7</accession>
<dbReference type="Proteomes" id="UP000019376">
    <property type="component" value="Unassembled WGS sequence"/>
</dbReference>
<name>S7ZKP7_PENO1</name>
<gene>
    <name evidence="1" type="ORF">PDE_06170</name>
</gene>
<dbReference type="EMBL" id="KB644413">
    <property type="protein sequence ID" value="EPS31215.1"/>
    <property type="molecule type" value="Genomic_DNA"/>
</dbReference>
<reference evidence="1 2" key="1">
    <citation type="journal article" date="2013" name="PLoS ONE">
        <title>Genomic and secretomic analyses reveal unique features of the lignocellulolytic enzyme system of Penicillium decumbens.</title>
        <authorList>
            <person name="Liu G."/>
            <person name="Zhang L."/>
            <person name="Wei X."/>
            <person name="Zou G."/>
            <person name="Qin Y."/>
            <person name="Ma L."/>
            <person name="Li J."/>
            <person name="Zheng H."/>
            <person name="Wang S."/>
            <person name="Wang C."/>
            <person name="Xun L."/>
            <person name="Zhao G.-P."/>
            <person name="Zhou Z."/>
            <person name="Qu Y."/>
        </authorList>
    </citation>
    <scope>NUCLEOTIDE SEQUENCE [LARGE SCALE GENOMIC DNA]</scope>
    <source>
        <strain evidence="2">114-2 / CGMCC 5302</strain>
    </source>
</reference>
<organism evidence="1 2">
    <name type="scientific">Penicillium oxalicum (strain 114-2 / CGMCC 5302)</name>
    <name type="common">Penicillium decumbens</name>
    <dbReference type="NCBI Taxonomy" id="933388"/>
    <lineage>
        <taxon>Eukaryota</taxon>
        <taxon>Fungi</taxon>
        <taxon>Dikarya</taxon>
        <taxon>Ascomycota</taxon>
        <taxon>Pezizomycotina</taxon>
        <taxon>Eurotiomycetes</taxon>
        <taxon>Eurotiomycetidae</taxon>
        <taxon>Eurotiales</taxon>
        <taxon>Aspergillaceae</taxon>
        <taxon>Penicillium</taxon>
    </lineage>
</organism>
<keyword evidence="2" id="KW-1185">Reference proteome</keyword>
<sequence>MAQCRDAGDDIGI</sequence>
<protein>
    <submittedName>
        <fullName evidence="1">Uncharacterized protein</fullName>
    </submittedName>
</protein>